<sequence length="280" mass="32373">MITTLPGGVFRDSVYDPTEFLELGCSVMSVYDYYTRITLDPRRAEVPLDPLVYPEGIPTEVKDAIERRRRWSGYPDTAWDPQAPINHVWFVVVKEPGRTDNVFTSDSHLVKSLTVPMRYLYGHDNHTLHQIRFDAMLTQFPDATPGQGSTTGTITLNGRPLALGVAGHMINTMLASHVWVVDFRDRMNLIRANVETWAGRPNEEWLSMYKQRVPGEPGTNPRKLWHNYWEYRLGVDVYRLLCERLQWTPNEVLISYVLSHLNSLKREYPTFETSKSHFTS</sequence>
<organism evidence="1">
    <name type="scientific">viral metagenome</name>
    <dbReference type="NCBI Taxonomy" id="1070528"/>
    <lineage>
        <taxon>unclassified sequences</taxon>
        <taxon>metagenomes</taxon>
        <taxon>organismal metagenomes</taxon>
    </lineage>
</organism>
<proteinExistence type="predicted"/>
<name>A0A2V0RMA5_9ZZZZ</name>
<protein>
    <submittedName>
        <fullName evidence="1">Uncharacterized protein</fullName>
    </submittedName>
</protein>
<dbReference type="AlphaFoldDB" id="A0A2V0RMA5"/>
<dbReference type="EMBL" id="BDQA01000594">
    <property type="protein sequence ID" value="GBH22070.1"/>
    <property type="molecule type" value="Genomic_RNA"/>
</dbReference>
<reference evidence="1" key="1">
    <citation type="submission" date="2017-04" db="EMBL/GenBank/DDBJ databases">
        <title>Unveiling RNA virosphere associated with marine microorganisms.</title>
        <authorList>
            <person name="Urayama S."/>
            <person name="Takaki Y."/>
            <person name="Nishi S."/>
            <person name="Yoshida Y."/>
            <person name="Deguchi S."/>
            <person name="Takai K."/>
            <person name="Nunoura T."/>
        </authorList>
    </citation>
    <scope>NUCLEOTIDE SEQUENCE</scope>
</reference>
<evidence type="ECO:0000313" key="1">
    <source>
        <dbReference type="EMBL" id="GBH22070.1"/>
    </source>
</evidence>
<comment type="caution">
    <text evidence="1">The sequence shown here is derived from an EMBL/GenBank/DDBJ whole genome shotgun (WGS) entry which is preliminary data.</text>
</comment>
<accession>A0A2V0RMA5</accession>